<dbReference type="HOGENOM" id="CLU_017028_7_2_0"/>
<organism evidence="2">
    <name type="scientific">Vecturithrix granuli</name>
    <dbReference type="NCBI Taxonomy" id="1499967"/>
    <lineage>
        <taxon>Bacteria</taxon>
        <taxon>Candidatus Moduliflexota</taxon>
        <taxon>Candidatus Vecturitrichia</taxon>
        <taxon>Candidatus Vecturitrichales</taxon>
        <taxon>Candidatus Vecturitrichaceae</taxon>
        <taxon>Candidatus Vecturithrix</taxon>
    </lineage>
</organism>
<dbReference type="PANTHER" id="PTHR30290">
    <property type="entry name" value="PERIPLASMIC BINDING COMPONENT OF ABC TRANSPORTER"/>
    <property type="match status" value="1"/>
</dbReference>
<dbReference type="PIRSF" id="PIRSF002741">
    <property type="entry name" value="MppA"/>
    <property type="match status" value="1"/>
</dbReference>
<evidence type="ECO:0000313" key="2">
    <source>
        <dbReference type="EMBL" id="GAK56422.1"/>
    </source>
</evidence>
<proteinExistence type="predicted"/>
<dbReference type="GO" id="GO:1904680">
    <property type="term" value="F:peptide transmembrane transporter activity"/>
    <property type="evidence" value="ECO:0007669"/>
    <property type="project" value="TreeGrafter"/>
</dbReference>
<dbReference type="GO" id="GO:0043190">
    <property type="term" value="C:ATP-binding cassette (ABC) transporter complex"/>
    <property type="evidence" value="ECO:0007669"/>
    <property type="project" value="InterPro"/>
</dbReference>
<dbReference type="Gene3D" id="3.90.76.10">
    <property type="entry name" value="Dipeptide-binding Protein, Domain 1"/>
    <property type="match status" value="1"/>
</dbReference>
<dbReference type="PANTHER" id="PTHR30290:SF34">
    <property type="entry name" value="ABC TRANSPORTER, PERIPLASMIC OLIGO-PEPTIDE BINDING PROTEIN, PUTATIVE-RELATED"/>
    <property type="match status" value="1"/>
</dbReference>
<dbReference type="eggNOG" id="COG0747">
    <property type="taxonomic scope" value="Bacteria"/>
</dbReference>
<dbReference type="Pfam" id="PF00496">
    <property type="entry name" value="SBP_bac_5"/>
    <property type="match status" value="1"/>
</dbReference>
<dbReference type="InterPro" id="IPR000914">
    <property type="entry name" value="SBP_5_dom"/>
</dbReference>
<dbReference type="STRING" id="1499967.U27_03384"/>
<accession>A0A081BVR7</accession>
<feature type="domain" description="Solute-binding protein family 5" evidence="1">
    <location>
        <begin position="11"/>
        <end position="350"/>
    </location>
</feature>
<dbReference type="InterPro" id="IPR030678">
    <property type="entry name" value="Peptide/Ni-bd"/>
</dbReference>
<dbReference type="GO" id="GO:0015833">
    <property type="term" value="P:peptide transport"/>
    <property type="evidence" value="ECO:0007669"/>
    <property type="project" value="TreeGrafter"/>
</dbReference>
<sequence>MYLFPKRCSSQDAQFVSGNPVSADDVVFSLSRVIVLNGDMAWLLKQFGITEASIVKIDDDTVQIGLQKQYAPGVFFACLAHAVASILDQELVLEHEENGDLGQSWLKDHSAGSGRFIVAEREQGKETILTANPYYSKKVAPIQKVIVKNIEEPIEQAVSLEQGEIDIAWDLQPDDVMRMESDPQLQTFSAPLFQLRYVAMNMTHPPFDKPEVRDAVRYSIDYDGIMEYILQGIGTKIQTIIPQGVFGYNPAMPYQLDLAKAKQLLQDAGYPNGFEVEFICLNHSPWLDMAMKIKSDLANVGIQVTVNPLDYSQMVKKVMSREYQMFLLRWGFDYVDPDAVAKPFVHCDSDGEDATVKILAWVTHYCDRERSKFVEDAAQELDTAKREEMYRQITNEVLDNGPYAILDVPQKLFAVRQDIKDLISMPSLLSNEFPVLK</sequence>
<dbReference type="CDD" id="cd08512">
    <property type="entry name" value="PBP2_NikA_DppA_OppA_like_7"/>
    <property type="match status" value="1"/>
</dbReference>
<dbReference type="AlphaFoldDB" id="A0A081BVR7"/>
<evidence type="ECO:0000259" key="1">
    <source>
        <dbReference type="Pfam" id="PF00496"/>
    </source>
</evidence>
<dbReference type="InterPro" id="IPR039424">
    <property type="entry name" value="SBP_5"/>
</dbReference>
<evidence type="ECO:0000313" key="3">
    <source>
        <dbReference type="Proteomes" id="UP000030661"/>
    </source>
</evidence>
<dbReference type="SUPFAM" id="SSF53850">
    <property type="entry name" value="Periplasmic binding protein-like II"/>
    <property type="match status" value="1"/>
</dbReference>
<keyword evidence="3" id="KW-1185">Reference proteome</keyword>
<dbReference type="EMBL" id="DF820464">
    <property type="protein sequence ID" value="GAK56422.1"/>
    <property type="molecule type" value="Genomic_DNA"/>
</dbReference>
<dbReference type="Gene3D" id="3.10.105.10">
    <property type="entry name" value="Dipeptide-binding Protein, Domain 3"/>
    <property type="match status" value="1"/>
</dbReference>
<dbReference type="Proteomes" id="UP000030661">
    <property type="component" value="Unassembled WGS sequence"/>
</dbReference>
<gene>
    <name evidence="2" type="ORF">U27_03384</name>
</gene>
<dbReference type="Gene3D" id="3.40.190.10">
    <property type="entry name" value="Periplasmic binding protein-like II"/>
    <property type="match status" value="1"/>
</dbReference>
<dbReference type="GO" id="GO:0042597">
    <property type="term" value="C:periplasmic space"/>
    <property type="evidence" value="ECO:0007669"/>
    <property type="project" value="UniProtKB-ARBA"/>
</dbReference>
<protein>
    <submittedName>
        <fullName evidence="2">ABC-type dipeptide transport system, periplasmic component</fullName>
    </submittedName>
</protein>
<name>A0A081BVR7_VECG1</name>
<reference evidence="2" key="1">
    <citation type="journal article" date="2015" name="PeerJ">
        <title>First genomic representation of candidate bacterial phylum KSB3 points to enhanced environmental sensing as a trigger of wastewater bulking.</title>
        <authorList>
            <person name="Sekiguchi Y."/>
            <person name="Ohashi A."/>
            <person name="Parks D.H."/>
            <person name="Yamauchi T."/>
            <person name="Tyson G.W."/>
            <person name="Hugenholtz P."/>
        </authorList>
    </citation>
    <scope>NUCLEOTIDE SEQUENCE [LARGE SCALE GENOMIC DNA]</scope>
</reference>